<dbReference type="RefSeq" id="WP_266010935.1">
    <property type="nucleotide sequence ID" value="NZ_JAPFQP010000001.1"/>
</dbReference>
<dbReference type="Pfam" id="PF13618">
    <property type="entry name" value="Gluconate_2-dh3"/>
    <property type="match status" value="1"/>
</dbReference>
<name>A0AAE3MJ83_9FLAO</name>
<evidence type="ECO:0000313" key="1">
    <source>
        <dbReference type="EMBL" id="MCX2718700.1"/>
    </source>
</evidence>
<reference evidence="1" key="1">
    <citation type="submission" date="2022-11" db="EMBL/GenBank/DDBJ databases">
        <title>The characterization of three novel Bacteroidetes species and genomic analysis of their roles in tidal elemental geochemical cycles.</title>
        <authorList>
            <person name="Ma K.-J."/>
        </authorList>
    </citation>
    <scope>NUCLEOTIDE SEQUENCE</scope>
    <source>
        <strain evidence="1">M415</strain>
    </source>
</reference>
<dbReference type="Proteomes" id="UP001207116">
    <property type="component" value="Unassembled WGS sequence"/>
</dbReference>
<dbReference type="AlphaFoldDB" id="A0AAE3MJ83"/>
<proteinExistence type="predicted"/>
<dbReference type="InterPro" id="IPR027056">
    <property type="entry name" value="Gluconate_2DH_su3"/>
</dbReference>
<accession>A0AAE3MJ83</accession>
<sequence length="218" mass="23714">MDRRKALKNMGLAMGYTVATPAVMSLLNNCKTESAASWTPRFFSPGEGNVLTHIVDILLPKTDTPSASEVNVHIFIDRYLDEVMPLEQQGFIRMLMGKFTGSALRASGKEDPSDLDSDDIEPILASALKVPDPEKEKANEEALAAYMAARSKGETADLAEEVANANLAKSLRSFSIWSYKNTEYVGEKVLPYAPVPGVNIACGDLNELTGGKVWSPQM</sequence>
<comment type="caution">
    <text evidence="1">The sequence shown here is derived from an EMBL/GenBank/DDBJ whole genome shotgun (WGS) entry which is preliminary data.</text>
</comment>
<evidence type="ECO:0000313" key="2">
    <source>
        <dbReference type="Proteomes" id="UP001207116"/>
    </source>
</evidence>
<keyword evidence="2" id="KW-1185">Reference proteome</keyword>
<dbReference type="EMBL" id="JAPFQP010000001">
    <property type="protein sequence ID" value="MCX2718700.1"/>
    <property type="molecule type" value="Genomic_DNA"/>
</dbReference>
<gene>
    <name evidence="1" type="ORF">OO016_03700</name>
</gene>
<organism evidence="1 2">
    <name type="scientific">Lentiprolixibacter aurantiacus</name>
    <dbReference type="NCBI Taxonomy" id="2993939"/>
    <lineage>
        <taxon>Bacteria</taxon>
        <taxon>Pseudomonadati</taxon>
        <taxon>Bacteroidota</taxon>
        <taxon>Flavobacteriia</taxon>
        <taxon>Flavobacteriales</taxon>
        <taxon>Flavobacteriaceae</taxon>
        <taxon>Lentiprolixibacter</taxon>
    </lineage>
</organism>
<protein>
    <submittedName>
        <fullName evidence="1">Gluconate 2-dehydrogenase subunit 3 family protein</fullName>
    </submittedName>
</protein>